<keyword evidence="4" id="KW-1185">Reference proteome</keyword>
<accession>A0A438M801</accession>
<dbReference type="InterPro" id="IPR052704">
    <property type="entry name" value="ECF_Sigma-70_Domain"/>
</dbReference>
<evidence type="ECO:0000259" key="2">
    <source>
        <dbReference type="Pfam" id="PF04542"/>
    </source>
</evidence>
<protein>
    <submittedName>
        <fullName evidence="3">Sigma-70-like protein</fullName>
    </submittedName>
</protein>
<dbReference type="AlphaFoldDB" id="A0A438M801"/>
<proteinExistence type="predicted"/>
<feature type="region of interest" description="Disordered" evidence="1">
    <location>
        <begin position="47"/>
        <end position="69"/>
    </location>
</feature>
<dbReference type="GO" id="GO:0016987">
    <property type="term" value="F:sigma factor activity"/>
    <property type="evidence" value="ECO:0007669"/>
    <property type="project" value="TreeGrafter"/>
</dbReference>
<evidence type="ECO:0000313" key="3">
    <source>
        <dbReference type="EMBL" id="RVX41849.1"/>
    </source>
</evidence>
<sequence>MVEQDWLSERFAEHQDRLHAVAYRMLGSPGEAEDAVQEAWLRVSRADTGQVENPAPGTRRCWPIRSVSR</sequence>
<feature type="domain" description="RNA polymerase sigma-70 region 2" evidence="2">
    <location>
        <begin position="11"/>
        <end position="46"/>
    </location>
</feature>
<dbReference type="InterPro" id="IPR013325">
    <property type="entry name" value="RNA_pol_sigma_r2"/>
</dbReference>
<dbReference type="EMBL" id="SAUN01000001">
    <property type="protein sequence ID" value="RVX41849.1"/>
    <property type="molecule type" value="Genomic_DNA"/>
</dbReference>
<dbReference type="Pfam" id="PF04542">
    <property type="entry name" value="Sigma70_r2"/>
    <property type="match status" value="1"/>
</dbReference>
<name>A0A438M801_9ACTN</name>
<dbReference type="Gene3D" id="1.10.1740.10">
    <property type="match status" value="1"/>
</dbReference>
<organism evidence="3 4">
    <name type="scientific">Nonomuraea polychroma</name>
    <dbReference type="NCBI Taxonomy" id="46176"/>
    <lineage>
        <taxon>Bacteria</taxon>
        <taxon>Bacillati</taxon>
        <taxon>Actinomycetota</taxon>
        <taxon>Actinomycetes</taxon>
        <taxon>Streptosporangiales</taxon>
        <taxon>Streptosporangiaceae</taxon>
        <taxon>Nonomuraea</taxon>
    </lineage>
</organism>
<dbReference type="SUPFAM" id="SSF88946">
    <property type="entry name" value="Sigma2 domain of RNA polymerase sigma factors"/>
    <property type="match status" value="1"/>
</dbReference>
<dbReference type="PANTHER" id="PTHR30173:SF43">
    <property type="entry name" value="ECF RNA POLYMERASE SIGMA FACTOR SIGI-RELATED"/>
    <property type="match status" value="1"/>
</dbReference>
<dbReference type="InterPro" id="IPR007627">
    <property type="entry name" value="RNA_pol_sigma70_r2"/>
</dbReference>
<evidence type="ECO:0000256" key="1">
    <source>
        <dbReference type="SAM" id="MobiDB-lite"/>
    </source>
</evidence>
<dbReference type="GO" id="GO:0006352">
    <property type="term" value="P:DNA-templated transcription initiation"/>
    <property type="evidence" value="ECO:0007669"/>
    <property type="project" value="InterPro"/>
</dbReference>
<dbReference type="RefSeq" id="WP_421915606.1">
    <property type="nucleotide sequence ID" value="NZ_SAUN01000001.1"/>
</dbReference>
<gene>
    <name evidence="3" type="ORF">EDD27_4427</name>
</gene>
<reference evidence="3 4" key="1">
    <citation type="submission" date="2019-01" db="EMBL/GenBank/DDBJ databases">
        <title>Sequencing the genomes of 1000 actinobacteria strains.</title>
        <authorList>
            <person name="Klenk H.-P."/>
        </authorList>
    </citation>
    <scope>NUCLEOTIDE SEQUENCE [LARGE SCALE GENOMIC DNA]</scope>
    <source>
        <strain evidence="3 4">DSM 43925</strain>
    </source>
</reference>
<comment type="caution">
    <text evidence="3">The sequence shown here is derived from an EMBL/GenBank/DDBJ whole genome shotgun (WGS) entry which is preliminary data.</text>
</comment>
<dbReference type="Proteomes" id="UP000284824">
    <property type="component" value="Unassembled WGS sequence"/>
</dbReference>
<dbReference type="PANTHER" id="PTHR30173">
    <property type="entry name" value="SIGMA 19 FACTOR"/>
    <property type="match status" value="1"/>
</dbReference>
<evidence type="ECO:0000313" key="4">
    <source>
        <dbReference type="Proteomes" id="UP000284824"/>
    </source>
</evidence>